<evidence type="ECO:0000313" key="3">
    <source>
        <dbReference type="Proteomes" id="UP000585802"/>
    </source>
</evidence>
<sequence>MKSIESIFDKISIDFHPVVILPKDYAVLDLTNDTWNSPETEFSIGRYDEFRPNMYTTTIFEDIRNIHMGIDLGGPVGTPCMSFMDGEISHFGYNSEPGDYGNVIIIKYIISKTVVWALYGHLDSLSISNKSIGQNVKGGEIIGRFGNNQENGGWEPHLHFQLSLIEPVTHDLPGVVSSENRVQALLDYPDPRLVLGPLY</sequence>
<dbReference type="Proteomes" id="UP000585802">
    <property type="component" value="Unassembled WGS sequence"/>
</dbReference>
<organism evidence="2 3">
    <name type="scientific">Marine Group III euryarchaeote</name>
    <dbReference type="NCBI Taxonomy" id="2173149"/>
    <lineage>
        <taxon>Archaea</taxon>
        <taxon>Methanobacteriati</taxon>
        <taxon>Thermoplasmatota</taxon>
        <taxon>Thermoplasmata</taxon>
        <taxon>Candidatus Thermoprofundales</taxon>
    </lineage>
</organism>
<dbReference type="SUPFAM" id="SSF51261">
    <property type="entry name" value="Duplicated hybrid motif"/>
    <property type="match status" value="1"/>
</dbReference>
<dbReference type="InterPro" id="IPR050570">
    <property type="entry name" value="Cell_wall_metabolism_enzyme"/>
</dbReference>
<dbReference type="CDD" id="cd12797">
    <property type="entry name" value="M23_peptidase"/>
    <property type="match status" value="1"/>
</dbReference>
<dbReference type="Pfam" id="PF01551">
    <property type="entry name" value="Peptidase_M23"/>
    <property type="match status" value="1"/>
</dbReference>
<accession>A0A7J4GUN5</accession>
<dbReference type="PANTHER" id="PTHR21666:SF270">
    <property type="entry name" value="MUREIN HYDROLASE ACTIVATOR ENVC"/>
    <property type="match status" value="1"/>
</dbReference>
<dbReference type="InterPro" id="IPR011055">
    <property type="entry name" value="Dup_hybrid_motif"/>
</dbReference>
<dbReference type="GO" id="GO:0004222">
    <property type="term" value="F:metalloendopeptidase activity"/>
    <property type="evidence" value="ECO:0007669"/>
    <property type="project" value="TreeGrafter"/>
</dbReference>
<feature type="domain" description="M23ase beta-sheet core" evidence="1">
    <location>
        <begin position="66"/>
        <end position="162"/>
    </location>
</feature>
<comment type="caution">
    <text evidence="2">The sequence shown here is derived from an EMBL/GenBank/DDBJ whole genome shotgun (WGS) entry which is preliminary data.</text>
</comment>
<evidence type="ECO:0000313" key="2">
    <source>
        <dbReference type="EMBL" id="HIF37210.1"/>
    </source>
</evidence>
<evidence type="ECO:0000259" key="1">
    <source>
        <dbReference type="Pfam" id="PF01551"/>
    </source>
</evidence>
<dbReference type="PANTHER" id="PTHR21666">
    <property type="entry name" value="PEPTIDASE-RELATED"/>
    <property type="match status" value="1"/>
</dbReference>
<name>A0A7J4GUN5_9ARCH</name>
<protein>
    <recommendedName>
        <fullName evidence="1">M23ase beta-sheet core domain-containing protein</fullName>
    </recommendedName>
</protein>
<dbReference type="InterPro" id="IPR016047">
    <property type="entry name" value="M23ase_b-sheet_dom"/>
</dbReference>
<dbReference type="Gene3D" id="2.70.70.10">
    <property type="entry name" value="Glucose Permease (Domain IIA)"/>
    <property type="match status" value="1"/>
</dbReference>
<gene>
    <name evidence="2" type="ORF">EYQ70_02210</name>
</gene>
<dbReference type="AlphaFoldDB" id="A0A7J4GUN5"/>
<reference evidence="3" key="1">
    <citation type="journal article" date="2019" name="bioRxiv">
        <title>Genome diversification in globally distributed novel marine Proteobacteria is linked to environmental adaptation.</title>
        <authorList>
            <person name="Zhou Z."/>
            <person name="Tran P.Q."/>
            <person name="Kieft K."/>
            <person name="Anantharaman K."/>
        </authorList>
    </citation>
    <scope>NUCLEOTIDE SEQUENCE [LARGE SCALE GENOMIC DNA]</scope>
</reference>
<dbReference type="EMBL" id="DUCX01000037">
    <property type="protein sequence ID" value="HIF37210.1"/>
    <property type="molecule type" value="Genomic_DNA"/>
</dbReference>
<proteinExistence type="predicted"/>